<proteinExistence type="predicted"/>
<sequence length="231" mass="25687">MTLPSTTRTSPIFQDGKLKPGIYKIQNLYSETYLDIHRHSKQVCCRPAGDLEEGKGLWEIKNLGAGYSVKVVEPGMPDQFCNPTEGLANGVALFVNAYPAAWRIEIIDETVHHGFEYVWFFWGPSKRTWDLAGGYKVNGTKVQFYNEGGYAWQRWRLIPVNVGGISAPSLSSSVIPGSGSLPPYDVDETGKSSTRTQHSANSENDDEFGTVITEVTTVVTTTRRKYRVEDA</sequence>
<accession>A0A9P6L449</accession>
<evidence type="ECO:0000313" key="3">
    <source>
        <dbReference type="Proteomes" id="UP000736335"/>
    </source>
</evidence>
<keyword evidence="3" id="KW-1185">Reference proteome</keyword>
<dbReference type="SUPFAM" id="SSF50370">
    <property type="entry name" value="Ricin B-like lectins"/>
    <property type="match status" value="1"/>
</dbReference>
<protein>
    <recommendedName>
        <fullName evidence="4">Ricin B lectin domain-containing protein</fullName>
    </recommendedName>
</protein>
<dbReference type="AlphaFoldDB" id="A0A9P6L449"/>
<evidence type="ECO:0000256" key="1">
    <source>
        <dbReference type="SAM" id="MobiDB-lite"/>
    </source>
</evidence>
<dbReference type="Proteomes" id="UP000736335">
    <property type="component" value="Unassembled WGS sequence"/>
</dbReference>
<feature type="compositionally biased region" description="Polar residues" evidence="1">
    <location>
        <begin position="191"/>
        <end position="202"/>
    </location>
</feature>
<reference evidence="2" key="2">
    <citation type="submission" date="2020-11" db="EMBL/GenBank/DDBJ databases">
        <authorList>
            <consortium name="DOE Joint Genome Institute"/>
            <person name="Kuo A."/>
            <person name="Miyauchi S."/>
            <person name="Kiss E."/>
            <person name="Drula E."/>
            <person name="Kohler A."/>
            <person name="Sanchez-Garcia M."/>
            <person name="Andreopoulos B."/>
            <person name="Barry K.W."/>
            <person name="Bonito G."/>
            <person name="Buee M."/>
            <person name="Carver A."/>
            <person name="Chen C."/>
            <person name="Cichocki N."/>
            <person name="Clum A."/>
            <person name="Culley D."/>
            <person name="Crous P.W."/>
            <person name="Fauchery L."/>
            <person name="Girlanda M."/>
            <person name="Hayes R."/>
            <person name="Keri Z."/>
            <person name="Labutti K."/>
            <person name="Lipzen A."/>
            <person name="Lombard V."/>
            <person name="Magnuson J."/>
            <person name="Maillard F."/>
            <person name="Morin E."/>
            <person name="Murat C."/>
            <person name="Nolan M."/>
            <person name="Ohm R."/>
            <person name="Pangilinan J."/>
            <person name="Pereira M."/>
            <person name="Perotto S."/>
            <person name="Peter M."/>
            <person name="Riley R."/>
            <person name="Sitrit Y."/>
            <person name="Stielow B."/>
            <person name="Szollosi G."/>
            <person name="Zifcakova L."/>
            <person name="Stursova M."/>
            <person name="Spatafora J.W."/>
            <person name="Tedersoo L."/>
            <person name="Vaario L.-M."/>
            <person name="Yamada A."/>
            <person name="Yan M."/>
            <person name="Wang P."/>
            <person name="Xu J."/>
            <person name="Bruns T."/>
            <person name="Baldrian P."/>
            <person name="Vilgalys R."/>
            <person name="Henrissat B."/>
            <person name="Grigoriev I.V."/>
            <person name="Hibbett D."/>
            <person name="Nagy L.G."/>
            <person name="Martin F.M."/>
        </authorList>
    </citation>
    <scope>NUCLEOTIDE SEQUENCE</scope>
    <source>
        <strain evidence="2">UH-Tt-Lm1</strain>
    </source>
</reference>
<evidence type="ECO:0000313" key="2">
    <source>
        <dbReference type="EMBL" id="KAF9781773.1"/>
    </source>
</evidence>
<organism evidence="2 3">
    <name type="scientific">Thelephora terrestris</name>
    <dbReference type="NCBI Taxonomy" id="56493"/>
    <lineage>
        <taxon>Eukaryota</taxon>
        <taxon>Fungi</taxon>
        <taxon>Dikarya</taxon>
        <taxon>Basidiomycota</taxon>
        <taxon>Agaricomycotina</taxon>
        <taxon>Agaricomycetes</taxon>
        <taxon>Thelephorales</taxon>
        <taxon>Thelephoraceae</taxon>
        <taxon>Thelephora</taxon>
    </lineage>
</organism>
<name>A0A9P6L449_9AGAM</name>
<dbReference type="Gene3D" id="2.80.10.50">
    <property type="match status" value="1"/>
</dbReference>
<comment type="caution">
    <text evidence="2">The sequence shown here is derived from an EMBL/GenBank/DDBJ whole genome shotgun (WGS) entry which is preliminary data.</text>
</comment>
<gene>
    <name evidence="2" type="ORF">BJ322DRAFT_1111696</name>
</gene>
<reference evidence="2" key="1">
    <citation type="journal article" date="2020" name="Nat. Commun.">
        <title>Large-scale genome sequencing of mycorrhizal fungi provides insights into the early evolution of symbiotic traits.</title>
        <authorList>
            <person name="Miyauchi S."/>
            <person name="Kiss E."/>
            <person name="Kuo A."/>
            <person name="Drula E."/>
            <person name="Kohler A."/>
            <person name="Sanchez-Garcia M."/>
            <person name="Morin E."/>
            <person name="Andreopoulos B."/>
            <person name="Barry K.W."/>
            <person name="Bonito G."/>
            <person name="Buee M."/>
            <person name="Carver A."/>
            <person name="Chen C."/>
            <person name="Cichocki N."/>
            <person name="Clum A."/>
            <person name="Culley D."/>
            <person name="Crous P.W."/>
            <person name="Fauchery L."/>
            <person name="Girlanda M."/>
            <person name="Hayes R.D."/>
            <person name="Keri Z."/>
            <person name="LaButti K."/>
            <person name="Lipzen A."/>
            <person name="Lombard V."/>
            <person name="Magnuson J."/>
            <person name="Maillard F."/>
            <person name="Murat C."/>
            <person name="Nolan M."/>
            <person name="Ohm R.A."/>
            <person name="Pangilinan J."/>
            <person name="Pereira M.F."/>
            <person name="Perotto S."/>
            <person name="Peter M."/>
            <person name="Pfister S."/>
            <person name="Riley R."/>
            <person name="Sitrit Y."/>
            <person name="Stielow J.B."/>
            <person name="Szollosi G."/>
            <person name="Zifcakova L."/>
            <person name="Stursova M."/>
            <person name="Spatafora J.W."/>
            <person name="Tedersoo L."/>
            <person name="Vaario L.M."/>
            <person name="Yamada A."/>
            <person name="Yan M."/>
            <person name="Wang P."/>
            <person name="Xu J."/>
            <person name="Bruns T."/>
            <person name="Baldrian P."/>
            <person name="Vilgalys R."/>
            <person name="Dunand C."/>
            <person name="Henrissat B."/>
            <person name="Grigoriev I.V."/>
            <person name="Hibbett D."/>
            <person name="Nagy L.G."/>
            <person name="Martin F.M."/>
        </authorList>
    </citation>
    <scope>NUCLEOTIDE SEQUENCE</scope>
    <source>
        <strain evidence="2">UH-Tt-Lm1</strain>
    </source>
</reference>
<feature type="region of interest" description="Disordered" evidence="1">
    <location>
        <begin position="176"/>
        <end position="207"/>
    </location>
</feature>
<dbReference type="InterPro" id="IPR035992">
    <property type="entry name" value="Ricin_B-like_lectins"/>
</dbReference>
<dbReference type="EMBL" id="WIUZ02000013">
    <property type="protein sequence ID" value="KAF9781773.1"/>
    <property type="molecule type" value="Genomic_DNA"/>
</dbReference>
<evidence type="ECO:0008006" key="4">
    <source>
        <dbReference type="Google" id="ProtNLM"/>
    </source>
</evidence>